<dbReference type="PATRIC" id="fig|993516.3.peg.3364"/>
<evidence type="ECO:0000313" key="2">
    <source>
        <dbReference type="Proteomes" id="UP000010959"/>
    </source>
</evidence>
<sequence length="275" mass="30136">MGSDDLTSSEILQGLVRRVETELHQDQSGFKAIAGFVSIDHALQVADGVRRPPEIADVDFGKDLANHLNEHNLVIDIAWSMIFQACENPDDPTHELAVAIQDRFETVREQSPDLLPEVSAYVVGGLEPGLAIIAAIDDRFWDHDELGPAGEVGATRRTKSPESHQAACEKVARHAYERNEEMSGVIVISGFLPHSPLLRMFPDLANPDEVQGPARSKFLAHQLQESGAISNVVIGLLQNVAADPSHPHASTSERILTQIKADLETDGEEYRKPLH</sequence>
<dbReference type="EMBL" id="AMWG01000081">
    <property type="protein sequence ID" value="ELP32912.1"/>
    <property type="molecule type" value="Genomic_DNA"/>
</dbReference>
<gene>
    <name evidence="1" type="ORF">RBSWK_03159</name>
</gene>
<dbReference type="Proteomes" id="UP000010959">
    <property type="component" value="Unassembled WGS sequence"/>
</dbReference>
<organism evidence="1 2">
    <name type="scientific">Rhodopirellula baltica SWK14</name>
    <dbReference type="NCBI Taxonomy" id="993516"/>
    <lineage>
        <taxon>Bacteria</taxon>
        <taxon>Pseudomonadati</taxon>
        <taxon>Planctomycetota</taxon>
        <taxon>Planctomycetia</taxon>
        <taxon>Pirellulales</taxon>
        <taxon>Pirellulaceae</taxon>
        <taxon>Rhodopirellula</taxon>
    </lineage>
</organism>
<proteinExistence type="predicted"/>
<dbReference type="AlphaFoldDB" id="L7CH18"/>
<name>L7CH18_RHOBT</name>
<comment type="caution">
    <text evidence="1">The sequence shown here is derived from an EMBL/GenBank/DDBJ whole genome shotgun (WGS) entry which is preliminary data.</text>
</comment>
<accession>L7CH18</accession>
<evidence type="ECO:0000313" key="1">
    <source>
        <dbReference type="EMBL" id="ELP32912.1"/>
    </source>
</evidence>
<reference evidence="1 2" key="1">
    <citation type="journal article" date="2013" name="Mar. Genomics">
        <title>Expression of sulfatases in Rhodopirellula baltica and the diversity of sulfatases in the genus Rhodopirellula.</title>
        <authorList>
            <person name="Wegner C.E."/>
            <person name="Richter-Heitmann T."/>
            <person name="Klindworth A."/>
            <person name="Klockow C."/>
            <person name="Richter M."/>
            <person name="Achstetter T."/>
            <person name="Glockner F.O."/>
            <person name="Harder J."/>
        </authorList>
    </citation>
    <scope>NUCLEOTIDE SEQUENCE [LARGE SCALE GENOMIC DNA]</scope>
    <source>
        <strain evidence="1 2">SWK14</strain>
    </source>
</reference>
<protein>
    <submittedName>
        <fullName evidence="1">Uncharacterized protein</fullName>
    </submittedName>
</protein>